<dbReference type="RefSeq" id="WP_152193864.1">
    <property type="nucleotide sequence ID" value="NZ_VUKD01000001.1"/>
</dbReference>
<evidence type="ECO:0000259" key="5">
    <source>
        <dbReference type="Pfam" id="PF00884"/>
    </source>
</evidence>
<dbReference type="Gene3D" id="3.40.720.10">
    <property type="entry name" value="Alkaline Phosphatase, subunit A"/>
    <property type="match status" value="1"/>
</dbReference>
<dbReference type="PANTHER" id="PTHR42693:SF53">
    <property type="entry name" value="ENDO-4-O-SULFATASE"/>
    <property type="match status" value="1"/>
</dbReference>
<dbReference type="AlphaFoldDB" id="A0A6N7EM55"/>
<accession>A0A6N7EM55</accession>
<dbReference type="OrthoDB" id="9777306at2"/>
<keyword evidence="7" id="KW-1185">Reference proteome</keyword>
<dbReference type="PANTHER" id="PTHR42693">
    <property type="entry name" value="ARYLSULFATASE FAMILY MEMBER"/>
    <property type="match status" value="1"/>
</dbReference>
<dbReference type="GO" id="GO:0016740">
    <property type="term" value="F:transferase activity"/>
    <property type="evidence" value="ECO:0007669"/>
    <property type="project" value="UniProtKB-KW"/>
</dbReference>
<dbReference type="InterPro" id="IPR000917">
    <property type="entry name" value="Sulfatase_N"/>
</dbReference>
<proteinExistence type="inferred from homology"/>
<dbReference type="InterPro" id="IPR017850">
    <property type="entry name" value="Alkaline_phosphatase_core_sf"/>
</dbReference>
<gene>
    <name evidence="6" type="ORF">GB881_14055</name>
</gene>
<feature type="domain" description="Sulfatase N-terminal" evidence="5">
    <location>
        <begin position="3"/>
        <end position="122"/>
    </location>
</feature>
<dbReference type="InterPro" id="IPR050738">
    <property type="entry name" value="Sulfatase"/>
</dbReference>
<reference evidence="6 7" key="1">
    <citation type="submission" date="2019-10" db="EMBL/GenBank/DDBJ databases">
        <title>Georgenia wutianyii sp. nov. and Georgenia yuyongxinii sp. nov. isolated from plateau pika (Ochotona curzoniae) in the Qinghai-Tibet plateau of China.</title>
        <authorList>
            <person name="Tian Z."/>
        </authorList>
    </citation>
    <scope>NUCLEOTIDE SEQUENCE [LARGE SCALE GENOMIC DNA]</scope>
    <source>
        <strain evidence="6 7">JCM 19765</strain>
    </source>
</reference>
<dbReference type="GO" id="GO:0004065">
    <property type="term" value="F:arylsulfatase activity"/>
    <property type="evidence" value="ECO:0007669"/>
    <property type="project" value="TreeGrafter"/>
</dbReference>
<organism evidence="6 7">
    <name type="scientific">Georgenia subflava</name>
    <dbReference type="NCBI Taxonomy" id="1622177"/>
    <lineage>
        <taxon>Bacteria</taxon>
        <taxon>Bacillati</taxon>
        <taxon>Actinomycetota</taxon>
        <taxon>Actinomycetes</taxon>
        <taxon>Micrococcales</taxon>
        <taxon>Bogoriellaceae</taxon>
        <taxon>Georgenia</taxon>
    </lineage>
</organism>
<evidence type="ECO:0000256" key="3">
    <source>
        <dbReference type="ARBA" id="ARBA00022801"/>
    </source>
</evidence>
<evidence type="ECO:0000256" key="4">
    <source>
        <dbReference type="ARBA" id="ARBA00022837"/>
    </source>
</evidence>
<evidence type="ECO:0000256" key="1">
    <source>
        <dbReference type="ARBA" id="ARBA00008779"/>
    </source>
</evidence>
<dbReference type="SUPFAM" id="SSF53649">
    <property type="entry name" value="Alkaline phosphatase-like"/>
    <property type="match status" value="1"/>
</dbReference>
<sequence>MRPNILLVTTDQHSGHMLSCAGATHVATPNLDRLAAEGARFDRAYVTFPLCVPSRISMATGMHPHELGVHSNSPAREPERVRGPQSLAHLLGAAGYRTGHAGKWHATRPDADTGDGFEWLREFGDAGLVEAAGEFLADQVGAERPFFLVVSFDDPHTICEVARNQPSYYGPVPSADLADAPNLPASFGRQPFEPEALRTEQAAAPFVYGTAAYTPEDWRRYRHHYARLVERADDRVGRLLAELDRTGLAESTVVVFTSDHGDGDAAHAWNQKTALYEEVVRVPLLVRWPGQVPAGTVAPTPVSVGLDLLPTLCDAAGVGPPSGLAGSSLLGTLADGARAGGDHVVVETTFVGSDRPSTHGRALVGSRYKYVVYGWGRYREQLFDLVEDPGEMVNLAVESRHAGLLEDCRRRLLDWCLATGDRLMLKRLVLPADVSPDVVEEIYAVPY</sequence>
<comment type="caution">
    <text evidence="6">The sequence shown here is derived from an EMBL/GenBank/DDBJ whole genome shotgun (WGS) entry which is preliminary data.</text>
</comment>
<keyword evidence="2" id="KW-0479">Metal-binding</keyword>
<dbReference type="Proteomes" id="UP000437709">
    <property type="component" value="Unassembled WGS sequence"/>
</dbReference>
<keyword evidence="4" id="KW-0106">Calcium</keyword>
<name>A0A6N7EM55_9MICO</name>
<comment type="similarity">
    <text evidence="1">Belongs to the sulfatase family.</text>
</comment>
<keyword evidence="6" id="KW-0808">Transferase</keyword>
<dbReference type="GO" id="GO:0046872">
    <property type="term" value="F:metal ion binding"/>
    <property type="evidence" value="ECO:0007669"/>
    <property type="project" value="UniProtKB-KW"/>
</dbReference>
<dbReference type="Pfam" id="PF00884">
    <property type="entry name" value="Sulfatase"/>
    <property type="match status" value="2"/>
</dbReference>
<evidence type="ECO:0000313" key="6">
    <source>
        <dbReference type="EMBL" id="MPV38153.1"/>
    </source>
</evidence>
<dbReference type="EMBL" id="WHPC01000065">
    <property type="protein sequence ID" value="MPV38153.1"/>
    <property type="molecule type" value="Genomic_DNA"/>
</dbReference>
<keyword evidence="3 6" id="KW-0378">Hydrolase</keyword>
<evidence type="ECO:0000256" key="2">
    <source>
        <dbReference type="ARBA" id="ARBA00022723"/>
    </source>
</evidence>
<dbReference type="InterPro" id="IPR024607">
    <property type="entry name" value="Sulfatase_CS"/>
</dbReference>
<evidence type="ECO:0000313" key="7">
    <source>
        <dbReference type="Proteomes" id="UP000437709"/>
    </source>
</evidence>
<dbReference type="PROSITE" id="PS00149">
    <property type="entry name" value="SULFATASE_2"/>
    <property type="match status" value="1"/>
</dbReference>
<feature type="domain" description="Sulfatase N-terminal" evidence="5">
    <location>
        <begin position="128"/>
        <end position="318"/>
    </location>
</feature>
<protein>
    <submittedName>
        <fullName evidence="6">Sulfatase-like hydrolase/transferase</fullName>
    </submittedName>
</protein>